<dbReference type="InterPro" id="IPR010190">
    <property type="entry name" value="Diaminopimelate_DH_Ddh"/>
</dbReference>
<dbReference type="SUPFAM" id="SSF55347">
    <property type="entry name" value="Glyceraldehyde-3-phosphate dehydrogenase-like, C-terminal domain"/>
    <property type="match status" value="1"/>
</dbReference>
<dbReference type="EMBL" id="BMKX01000007">
    <property type="protein sequence ID" value="GGJ67378.1"/>
    <property type="molecule type" value="Genomic_DNA"/>
</dbReference>
<evidence type="ECO:0000256" key="6">
    <source>
        <dbReference type="ARBA" id="ARBA00022605"/>
    </source>
</evidence>
<dbReference type="GeneID" id="303305125"/>
<comment type="caution">
    <text evidence="14">The sequence shown here is derived from an EMBL/GenBank/DDBJ whole genome shotgun (WGS) entry which is preliminary data.</text>
</comment>
<evidence type="ECO:0000256" key="11">
    <source>
        <dbReference type="ARBA" id="ARBA00052023"/>
    </source>
</evidence>
<comment type="catalytic activity">
    <reaction evidence="11 12">
        <text>meso-2,6-diaminopimelate + NADP(+) + H2O = (S)-2-amino-6-oxoheptanedioate + NH4(+) + NADPH + H(+)</text>
        <dbReference type="Rhea" id="RHEA:13561"/>
        <dbReference type="ChEBI" id="CHEBI:15377"/>
        <dbReference type="ChEBI" id="CHEBI:15378"/>
        <dbReference type="ChEBI" id="CHEBI:28938"/>
        <dbReference type="ChEBI" id="CHEBI:57783"/>
        <dbReference type="ChEBI" id="CHEBI:57791"/>
        <dbReference type="ChEBI" id="CHEBI:58349"/>
        <dbReference type="ChEBI" id="CHEBI:58556"/>
        <dbReference type="EC" id="1.4.1.16"/>
    </reaction>
</comment>
<dbReference type="NCBIfam" id="TIGR01921">
    <property type="entry name" value="DAP-DH"/>
    <property type="match status" value="1"/>
</dbReference>
<keyword evidence="9 12" id="KW-0560">Oxidoreductase</keyword>
<dbReference type="Gene3D" id="3.30.360.10">
    <property type="entry name" value="Dihydrodipicolinate Reductase, domain 2"/>
    <property type="match status" value="1"/>
</dbReference>
<proteinExistence type="inferred from homology"/>
<evidence type="ECO:0000256" key="5">
    <source>
        <dbReference type="ARBA" id="ARBA00021654"/>
    </source>
</evidence>
<organism evidence="14 15">
    <name type="scientific">Glutamicibacter ardleyensis</name>
    <dbReference type="NCBI Taxonomy" id="225894"/>
    <lineage>
        <taxon>Bacteria</taxon>
        <taxon>Bacillati</taxon>
        <taxon>Actinomycetota</taxon>
        <taxon>Actinomycetes</taxon>
        <taxon>Micrococcales</taxon>
        <taxon>Micrococcaceae</taxon>
        <taxon>Glutamicibacter</taxon>
    </lineage>
</organism>
<dbReference type="RefSeq" id="WP_096256805.1">
    <property type="nucleotide sequence ID" value="NZ_BMKX01000007.1"/>
</dbReference>
<evidence type="ECO:0000256" key="4">
    <source>
        <dbReference type="ARBA" id="ARBA00012080"/>
    </source>
</evidence>
<dbReference type="Proteomes" id="UP000606115">
    <property type="component" value="Unassembled WGS sequence"/>
</dbReference>
<dbReference type="InterPro" id="IPR032094">
    <property type="entry name" value="Meso-DAP_DH_C"/>
</dbReference>
<reference evidence="15" key="1">
    <citation type="journal article" date="2019" name="Int. J. Syst. Evol. Microbiol.">
        <title>The Global Catalogue of Microorganisms (GCM) 10K type strain sequencing project: providing services to taxonomists for standard genome sequencing and annotation.</title>
        <authorList>
            <consortium name="The Broad Institute Genomics Platform"/>
            <consortium name="The Broad Institute Genome Sequencing Center for Infectious Disease"/>
            <person name="Wu L."/>
            <person name="Ma J."/>
        </authorList>
    </citation>
    <scope>NUCLEOTIDE SEQUENCE [LARGE SCALE GENOMIC DNA]</scope>
    <source>
        <strain evidence="15">CGMCC 1.3685</strain>
    </source>
</reference>
<gene>
    <name evidence="14" type="ORF">GCM10007173_27810</name>
</gene>
<evidence type="ECO:0000256" key="1">
    <source>
        <dbReference type="ARBA" id="ARBA00004896"/>
    </source>
</evidence>
<accession>A0ABQ2DTN2</accession>
<comment type="subunit">
    <text evidence="3 12">Homodimer.</text>
</comment>
<dbReference type="InterPro" id="IPR036291">
    <property type="entry name" value="NAD(P)-bd_dom_sf"/>
</dbReference>
<evidence type="ECO:0000256" key="12">
    <source>
        <dbReference type="PIRNR" id="PIRNR025648"/>
    </source>
</evidence>
<keyword evidence="15" id="KW-1185">Reference proteome</keyword>
<evidence type="ECO:0000256" key="8">
    <source>
        <dbReference type="ARBA" id="ARBA00022915"/>
    </source>
</evidence>
<evidence type="ECO:0000256" key="9">
    <source>
        <dbReference type="ARBA" id="ARBA00023002"/>
    </source>
</evidence>
<protein>
    <recommendedName>
        <fullName evidence="5 12">Meso-diaminopimelate D-dehydrogenase</fullName>
        <shortName evidence="12">DAPDH</shortName>
        <shortName evidence="12">Meso-DAP dehydrogenase</shortName>
        <ecNumber evidence="4 12">1.4.1.16</ecNumber>
    </recommendedName>
</protein>
<evidence type="ECO:0000256" key="3">
    <source>
        <dbReference type="ARBA" id="ARBA00011738"/>
    </source>
</evidence>
<dbReference type="PIRSF" id="PIRSF025648">
    <property type="entry name" value="DDH"/>
    <property type="match status" value="1"/>
</dbReference>
<sequence>MTSKIRIGIAGYGNLGRGVQAAIAKNSDMELVGVYSRRDPDTLQLAQPAPRYSVDVLGDHVDDIDVLILCGGSKSDLPEQGPRMAALFNTVDSFDTHARIPEYYETVNAPAKAAGKTALISAGWDPGMFSINRVYGEALLPDGETYTFWGRGLSQGHSDAVRRVPGVAGGVQYTIPSPEAIEQVRAGLRPTLSTREKHQRECYVVLEDGADENTVRELIVNMEHYFDQYDTTVNFIDAQTLAAEHSDMPHGGFVIRSGNTSESQKQVIEYSLALGSNPEFTSSVLVAYARAAFRMNQRGITGAQTVYDVAPGLLSPKSPAQLRAELL</sequence>
<dbReference type="Gene3D" id="3.40.50.720">
    <property type="entry name" value="NAD(P)-binding Rossmann-like Domain"/>
    <property type="match status" value="1"/>
</dbReference>
<keyword evidence="8 12" id="KW-0220">Diaminopimelate biosynthesis</keyword>
<keyword evidence="10 12" id="KW-0457">Lysine biosynthesis</keyword>
<evidence type="ECO:0000256" key="2">
    <source>
        <dbReference type="ARBA" id="ARBA00007442"/>
    </source>
</evidence>
<name>A0ABQ2DTN2_9MICC</name>
<evidence type="ECO:0000259" key="13">
    <source>
        <dbReference type="Pfam" id="PF16654"/>
    </source>
</evidence>
<dbReference type="Pfam" id="PF16654">
    <property type="entry name" value="DAPDH_C"/>
    <property type="match status" value="1"/>
</dbReference>
<evidence type="ECO:0000313" key="15">
    <source>
        <dbReference type="Proteomes" id="UP000606115"/>
    </source>
</evidence>
<keyword evidence="7 12" id="KW-0521">NADP</keyword>
<comment type="pathway">
    <text evidence="1 12">Amino-acid biosynthesis; L-lysine biosynthesis via DAP pathway; DL-2,6-diaminopimelate from (S)-tetrahydrodipicolinate: step 1/1.</text>
</comment>
<dbReference type="CDD" id="cd02270">
    <property type="entry name" value="meso-DAPDH_N"/>
    <property type="match status" value="1"/>
</dbReference>
<comment type="similarity">
    <text evidence="2 12">Belongs to the diaminopimelate dehydrogenase family.</text>
</comment>
<evidence type="ECO:0000313" key="14">
    <source>
        <dbReference type="EMBL" id="GGJ67378.1"/>
    </source>
</evidence>
<keyword evidence="6 12" id="KW-0028">Amino-acid biosynthesis</keyword>
<dbReference type="SUPFAM" id="SSF51735">
    <property type="entry name" value="NAD(P)-binding Rossmann-fold domains"/>
    <property type="match status" value="1"/>
</dbReference>
<comment type="function">
    <text evidence="12">Catalyzes the reversible NADPH-dependent reductive amination of L-2-amino-6-oxopimelate, the acyclic form of L-tetrahydrodipicolinate, to generate the meso compound, D,L-2,6-diaminopimelate.</text>
</comment>
<feature type="domain" description="Meso-diaminopimelate D-dehydrogenase C-terminal" evidence="13">
    <location>
        <begin position="123"/>
        <end position="276"/>
    </location>
</feature>
<dbReference type="EC" id="1.4.1.16" evidence="4 12"/>
<evidence type="ECO:0000256" key="7">
    <source>
        <dbReference type="ARBA" id="ARBA00022857"/>
    </source>
</evidence>
<evidence type="ECO:0000256" key="10">
    <source>
        <dbReference type="ARBA" id="ARBA00023154"/>
    </source>
</evidence>